<dbReference type="InterPro" id="IPR037185">
    <property type="entry name" value="EmrE-like"/>
</dbReference>
<feature type="transmembrane region" description="Helical" evidence="6">
    <location>
        <begin position="199"/>
        <end position="221"/>
    </location>
</feature>
<gene>
    <name evidence="7" type="ORF">HERI1096_LOCUS958</name>
</gene>
<proteinExistence type="predicted"/>
<dbReference type="EMBL" id="HBHX01001715">
    <property type="protein sequence ID" value="CAE0097820.1"/>
    <property type="molecule type" value="Transcribed_RNA"/>
</dbReference>
<evidence type="ECO:0000256" key="1">
    <source>
        <dbReference type="ARBA" id="ARBA00004141"/>
    </source>
</evidence>
<feature type="transmembrane region" description="Helical" evidence="6">
    <location>
        <begin position="50"/>
        <end position="71"/>
    </location>
</feature>
<feature type="transmembrane region" description="Helical" evidence="6">
    <location>
        <begin position="262"/>
        <end position="282"/>
    </location>
</feature>
<feature type="transmembrane region" description="Helical" evidence="6">
    <location>
        <begin position="91"/>
        <end position="115"/>
    </location>
</feature>
<evidence type="ECO:0000256" key="2">
    <source>
        <dbReference type="ARBA" id="ARBA00022692"/>
    </source>
</evidence>
<feature type="region of interest" description="Disordered" evidence="5">
    <location>
        <begin position="314"/>
        <end position="333"/>
    </location>
</feature>
<evidence type="ECO:0000256" key="6">
    <source>
        <dbReference type="SAM" id="Phobius"/>
    </source>
</evidence>
<feature type="transmembrane region" description="Helical" evidence="6">
    <location>
        <begin position="161"/>
        <end position="178"/>
    </location>
</feature>
<reference evidence="7" key="1">
    <citation type="submission" date="2021-01" db="EMBL/GenBank/DDBJ databases">
        <authorList>
            <person name="Corre E."/>
            <person name="Pelletier E."/>
            <person name="Niang G."/>
            <person name="Scheremetjew M."/>
            <person name="Finn R."/>
            <person name="Kale V."/>
            <person name="Holt S."/>
            <person name="Cochrane G."/>
            <person name="Meng A."/>
            <person name="Brown T."/>
            <person name="Cohen L."/>
        </authorList>
    </citation>
    <scope>NUCLEOTIDE SEQUENCE</scope>
    <source>
        <strain evidence="7">CCMP281</strain>
    </source>
</reference>
<feature type="compositionally biased region" description="Basic and acidic residues" evidence="5">
    <location>
        <begin position="314"/>
        <end position="330"/>
    </location>
</feature>
<dbReference type="SUPFAM" id="SSF103481">
    <property type="entry name" value="Multidrug resistance efflux transporter EmrE"/>
    <property type="match status" value="1"/>
</dbReference>
<feature type="transmembrane region" description="Helical" evidence="6">
    <location>
        <begin position="21"/>
        <end position="38"/>
    </location>
</feature>
<evidence type="ECO:0000256" key="4">
    <source>
        <dbReference type="ARBA" id="ARBA00023136"/>
    </source>
</evidence>
<evidence type="ECO:0000256" key="5">
    <source>
        <dbReference type="SAM" id="MobiDB-lite"/>
    </source>
</evidence>
<name>A0A7S3AC99_9EUKA</name>
<dbReference type="AlphaFoldDB" id="A0A7S3AC99"/>
<evidence type="ECO:0000256" key="3">
    <source>
        <dbReference type="ARBA" id="ARBA00022989"/>
    </source>
</evidence>
<keyword evidence="2 6" id="KW-0812">Transmembrane</keyword>
<dbReference type="PANTHER" id="PTHR11132">
    <property type="entry name" value="SOLUTE CARRIER FAMILY 35"/>
    <property type="match status" value="1"/>
</dbReference>
<protein>
    <recommendedName>
        <fullName evidence="8">Sugar phosphate transporter domain-containing protein</fullName>
    </recommendedName>
</protein>
<evidence type="ECO:0008006" key="8">
    <source>
        <dbReference type="Google" id="ProtNLM"/>
    </source>
</evidence>
<organism evidence="7">
    <name type="scientific">Haptolina ericina</name>
    <dbReference type="NCBI Taxonomy" id="156174"/>
    <lineage>
        <taxon>Eukaryota</taxon>
        <taxon>Haptista</taxon>
        <taxon>Haptophyta</taxon>
        <taxon>Prymnesiophyceae</taxon>
        <taxon>Prymnesiales</taxon>
        <taxon>Prymnesiaceae</taxon>
        <taxon>Haptolina</taxon>
    </lineage>
</organism>
<comment type="subcellular location">
    <subcellularLocation>
        <location evidence="1">Membrane</location>
        <topology evidence="1">Multi-pass membrane protein</topology>
    </subcellularLocation>
</comment>
<accession>A0A7S3AC99</accession>
<feature type="compositionally biased region" description="Basic residues" evidence="5">
    <location>
        <begin position="448"/>
        <end position="458"/>
    </location>
</feature>
<keyword evidence="3 6" id="KW-1133">Transmembrane helix</keyword>
<feature type="transmembrane region" description="Helical" evidence="6">
    <location>
        <begin position="288"/>
        <end position="306"/>
    </location>
</feature>
<feature type="transmembrane region" description="Helical" evidence="6">
    <location>
        <begin position="233"/>
        <end position="255"/>
    </location>
</feature>
<dbReference type="GO" id="GO:0016020">
    <property type="term" value="C:membrane"/>
    <property type="evidence" value="ECO:0007669"/>
    <property type="project" value="UniProtKB-SubCell"/>
</dbReference>
<keyword evidence="4 6" id="KW-0472">Membrane</keyword>
<feature type="compositionally biased region" description="Basic and acidic residues" evidence="5">
    <location>
        <begin position="469"/>
        <end position="494"/>
    </location>
</feature>
<dbReference type="InterPro" id="IPR050186">
    <property type="entry name" value="TPT_transporter"/>
</dbReference>
<evidence type="ECO:0000313" key="7">
    <source>
        <dbReference type="EMBL" id="CAE0097820.1"/>
    </source>
</evidence>
<sequence>MTADLEAGAPPCSPESQKLELVFAVVAYMAASAGMMVINKLVLRGCSLPIAICTIQMSFTVLVLLSVPSMRSAIHFGSWNDALRWGRTVPMLFAVMLVSSMIALDHASMGALVVMRNLAPVPAIMAEKFIDKQMKVDAQTGLALLFAFSGVALYARNDLHSSWIGILFMCTNLFAAVLERLVQRKLIALEPIDVSKQGMMLLNNGVGAILLLPIMAAFGEIGKLGQLGGFSSWQWTLLLLSCVNGVAISYAGIYVQKFVTASTFLVLTNTNKFGVIAFGIFVLGEARAWQAVLGSVIALAGGAWYGKARSDMDQSSKTSVADDGKDHNGDETASACACEPHSIRYWQAAVVFSVLLFSTSSFAASRRVDTRHVPPPPPLLVNAVTQRANTTETKEHRPHAHMDGAFIRVVQGVSHHADASRPPRPHSAASVASAAPSENTTAKEFNRPRRRQRRRHTQLQRLQLQQLQLDRRPVAKKEAAKKEAKAGELAQDRV</sequence>
<feature type="region of interest" description="Disordered" evidence="5">
    <location>
        <begin position="413"/>
        <end position="494"/>
    </location>
</feature>
<feature type="compositionally biased region" description="Low complexity" evidence="5">
    <location>
        <begin position="426"/>
        <end position="437"/>
    </location>
</feature>
<feature type="compositionally biased region" description="Low complexity" evidence="5">
    <location>
        <begin position="459"/>
        <end position="468"/>
    </location>
</feature>